<dbReference type="RefSeq" id="WP_345925790.1">
    <property type="nucleotide sequence ID" value="NZ_JBDIVF010000002.1"/>
</dbReference>
<evidence type="ECO:0000256" key="4">
    <source>
        <dbReference type="ARBA" id="ARBA00023002"/>
    </source>
</evidence>
<dbReference type="InterPro" id="IPR011032">
    <property type="entry name" value="GroES-like_sf"/>
</dbReference>
<comment type="similarity">
    <text evidence="5">Belongs to the zinc-containing alcohol dehydrogenase family.</text>
</comment>
<feature type="domain" description="Alcohol dehydrogenase-like C-terminal" evidence="6">
    <location>
        <begin position="197"/>
        <end position="274"/>
    </location>
</feature>
<keyword evidence="4 8" id="KW-0560">Oxidoreductase</keyword>
<evidence type="ECO:0000256" key="5">
    <source>
        <dbReference type="RuleBase" id="RU361277"/>
    </source>
</evidence>
<dbReference type="InterPro" id="IPR036291">
    <property type="entry name" value="NAD(P)-bd_dom_sf"/>
</dbReference>
<dbReference type="InterPro" id="IPR002328">
    <property type="entry name" value="ADH_Zn_CS"/>
</dbReference>
<evidence type="ECO:0000259" key="6">
    <source>
        <dbReference type="Pfam" id="PF00107"/>
    </source>
</evidence>
<dbReference type="Proteomes" id="UP001548590">
    <property type="component" value="Unassembled WGS sequence"/>
</dbReference>
<evidence type="ECO:0000256" key="1">
    <source>
        <dbReference type="ARBA" id="ARBA00001947"/>
    </source>
</evidence>
<evidence type="ECO:0000256" key="2">
    <source>
        <dbReference type="ARBA" id="ARBA00022723"/>
    </source>
</evidence>
<evidence type="ECO:0000313" key="8">
    <source>
        <dbReference type="EMBL" id="MET1490834.1"/>
    </source>
</evidence>
<dbReference type="PANTHER" id="PTHR42813">
    <property type="entry name" value="ZINC-TYPE ALCOHOL DEHYDROGENASE-LIKE"/>
    <property type="match status" value="1"/>
</dbReference>
<sequence>MKALTYHGVRDVRVENVPDPRLHEPDDILLRVTATAICGSDLHLYRGKVPGLKDGDILGHEFMGVVEEVGRDVTRLAPGDRVVVPFTISCGHCFFCERALYSACETTNPARGAIMNKKTARSGAGMFGYTHLYGGYAGGQAEYVRVPKANVGPLKLPPGVADDRVLFLSDILPTGYQAALNGNVGPGSSVAIFGAGPVGLMAAASARLLGAEQIFMIDHHAYRLAFAEATYGVVPINFDDIEDPAERIIELTGFRGVDCAIDAVGFEAKGSALETVLTDLKLEGSSGKCLRQAIAATRRGGIVSVPGVYAGFIHGFLFGDAFEKGLSFRMGQTHTQHHMPVLLEHILEGRLNPEVIISHHLPLDQAAEGYRLFAEKLEDCRKVVLTPSALGQVSRAP</sequence>
<dbReference type="SUPFAM" id="SSF51735">
    <property type="entry name" value="NAD(P)-binding Rossmann-fold domains"/>
    <property type="match status" value="1"/>
</dbReference>
<name>A0ABV2CSE5_9RHOO</name>
<proteinExistence type="inferred from homology"/>
<accession>A0ABV2CSE5</accession>
<keyword evidence="9" id="KW-1185">Reference proteome</keyword>
<evidence type="ECO:0000256" key="3">
    <source>
        <dbReference type="ARBA" id="ARBA00022833"/>
    </source>
</evidence>
<dbReference type="Pfam" id="PF08240">
    <property type="entry name" value="ADH_N"/>
    <property type="match status" value="1"/>
</dbReference>
<dbReference type="Gene3D" id="3.90.180.10">
    <property type="entry name" value="Medium-chain alcohol dehydrogenases, catalytic domain"/>
    <property type="match status" value="1"/>
</dbReference>
<dbReference type="InterPro" id="IPR013154">
    <property type="entry name" value="ADH-like_N"/>
</dbReference>
<evidence type="ECO:0000259" key="7">
    <source>
        <dbReference type="Pfam" id="PF08240"/>
    </source>
</evidence>
<dbReference type="InterPro" id="IPR013149">
    <property type="entry name" value="ADH-like_C"/>
</dbReference>
<dbReference type="EMBL" id="JBEWLZ010000007">
    <property type="protein sequence ID" value="MET1490834.1"/>
    <property type="molecule type" value="Genomic_DNA"/>
</dbReference>
<protein>
    <submittedName>
        <fullName evidence="8">Zinc-dependent alcohol dehydrogenase</fullName>
        <ecNumber evidence="8">1.1.1.-</ecNumber>
    </submittedName>
</protein>
<dbReference type="Pfam" id="PF00107">
    <property type="entry name" value="ADH_zinc_N"/>
    <property type="match status" value="1"/>
</dbReference>
<dbReference type="PROSITE" id="PS00059">
    <property type="entry name" value="ADH_ZINC"/>
    <property type="match status" value="1"/>
</dbReference>
<dbReference type="Gene3D" id="3.40.50.720">
    <property type="entry name" value="NAD(P)-binding Rossmann-like Domain"/>
    <property type="match status" value="1"/>
</dbReference>
<comment type="cofactor">
    <cofactor evidence="1 5">
        <name>Zn(2+)</name>
        <dbReference type="ChEBI" id="CHEBI:29105"/>
    </cofactor>
</comment>
<comment type="caution">
    <text evidence="8">The sequence shown here is derived from an EMBL/GenBank/DDBJ whole genome shotgun (WGS) entry which is preliminary data.</text>
</comment>
<dbReference type="EC" id="1.1.1.-" evidence="8"/>
<keyword evidence="3 5" id="KW-0862">Zinc</keyword>
<evidence type="ECO:0000313" key="9">
    <source>
        <dbReference type="Proteomes" id="UP001548590"/>
    </source>
</evidence>
<gene>
    <name evidence="8" type="ORF">ABVT11_13435</name>
</gene>
<dbReference type="PANTHER" id="PTHR42813:SF2">
    <property type="entry name" value="DEHYDROGENASE, ZINC-CONTAINING, PUTATIVE (AFU_ORTHOLOGUE AFUA_2G02810)-RELATED"/>
    <property type="match status" value="1"/>
</dbReference>
<organism evidence="8 9">
    <name type="scientific">Uliginosibacterium paludis</name>
    <dbReference type="NCBI Taxonomy" id="1615952"/>
    <lineage>
        <taxon>Bacteria</taxon>
        <taxon>Pseudomonadati</taxon>
        <taxon>Pseudomonadota</taxon>
        <taxon>Betaproteobacteria</taxon>
        <taxon>Rhodocyclales</taxon>
        <taxon>Zoogloeaceae</taxon>
        <taxon>Uliginosibacterium</taxon>
    </lineage>
</organism>
<dbReference type="GO" id="GO:0016491">
    <property type="term" value="F:oxidoreductase activity"/>
    <property type="evidence" value="ECO:0007669"/>
    <property type="project" value="UniProtKB-KW"/>
</dbReference>
<keyword evidence="2 5" id="KW-0479">Metal-binding</keyword>
<dbReference type="SUPFAM" id="SSF50129">
    <property type="entry name" value="GroES-like"/>
    <property type="match status" value="1"/>
</dbReference>
<dbReference type="CDD" id="cd08283">
    <property type="entry name" value="FDH_like_1"/>
    <property type="match status" value="1"/>
</dbReference>
<feature type="domain" description="Alcohol dehydrogenase-like N-terminal" evidence="7">
    <location>
        <begin position="25"/>
        <end position="154"/>
    </location>
</feature>
<reference evidence="8 9" key="1">
    <citation type="submission" date="2024-07" db="EMBL/GenBank/DDBJ databases">
        <title>Uliginosibacterium paludis KCTC:42655.</title>
        <authorList>
            <person name="Kim M.K."/>
        </authorList>
    </citation>
    <scope>NUCLEOTIDE SEQUENCE [LARGE SCALE GENOMIC DNA]</scope>
    <source>
        <strain evidence="8 9">KCTC 42655</strain>
    </source>
</reference>